<evidence type="ECO:0000313" key="2">
    <source>
        <dbReference type="Proteomes" id="UP001597118"/>
    </source>
</evidence>
<sequence length="421" mass="48179">MAGIRLILVTPHLRANVTSVSRFISIAKQAIGKGHEVVILNFIYPFKIQRGLGVVEDKDIKFSDEIEQCILALKPELNILQKIIFFLNDTFKVPFWKVANLIYQMLFKADVFKITDAKLLSSLQKRISLDTKNIIVGFGGPFSVLENAFAIHQAIEGSLLVLDYRDLINFGYPPLQSNLFIHTLKKKYTKRREVYLLQNADLITTVSVTLKGLLPGQYHSKIKVFENGASFDSAKVRPQRATHFTVLYLGTLYKEQLIDETFFEALSSFCADKFDTVRILFIGAGRNERFNSLLDKHYLNDISIITGRLEKDELISYLNNASVFLHLKYGDRNEIITSKNADYCLFRKPILLPDSDKGDLEDFLLKYDLGYICYSKAEIRDTLSLLYREYMEGKDYGGRSAYSMTRESIAEKFVAELEQLS</sequence>
<dbReference type="Proteomes" id="UP001597118">
    <property type="component" value="Unassembled WGS sequence"/>
</dbReference>
<organism evidence="1 2">
    <name type="scientific">Pseudopedobacter beijingensis</name>
    <dbReference type="NCBI Taxonomy" id="1207056"/>
    <lineage>
        <taxon>Bacteria</taxon>
        <taxon>Pseudomonadati</taxon>
        <taxon>Bacteroidota</taxon>
        <taxon>Sphingobacteriia</taxon>
        <taxon>Sphingobacteriales</taxon>
        <taxon>Sphingobacteriaceae</taxon>
        <taxon>Pseudopedobacter</taxon>
    </lineage>
</organism>
<dbReference type="EMBL" id="JBHUDG010000003">
    <property type="protein sequence ID" value="MFD1628998.1"/>
    <property type="molecule type" value="Genomic_DNA"/>
</dbReference>
<dbReference type="RefSeq" id="WP_379661379.1">
    <property type="nucleotide sequence ID" value="NZ_JBHUDG010000003.1"/>
</dbReference>
<evidence type="ECO:0000313" key="1">
    <source>
        <dbReference type="EMBL" id="MFD1628998.1"/>
    </source>
</evidence>
<proteinExistence type="predicted"/>
<keyword evidence="2" id="KW-1185">Reference proteome</keyword>
<name>A0ABW4I9M4_9SPHI</name>
<dbReference type="SUPFAM" id="SSF53756">
    <property type="entry name" value="UDP-Glycosyltransferase/glycogen phosphorylase"/>
    <property type="match status" value="1"/>
</dbReference>
<protein>
    <submittedName>
        <fullName evidence="1">Uncharacterized protein</fullName>
    </submittedName>
</protein>
<reference evidence="2" key="1">
    <citation type="journal article" date="2019" name="Int. J. Syst. Evol. Microbiol.">
        <title>The Global Catalogue of Microorganisms (GCM) 10K type strain sequencing project: providing services to taxonomists for standard genome sequencing and annotation.</title>
        <authorList>
            <consortium name="The Broad Institute Genomics Platform"/>
            <consortium name="The Broad Institute Genome Sequencing Center for Infectious Disease"/>
            <person name="Wu L."/>
            <person name="Ma J."/>
        </authorList>
    </citation>
    <scope>NUCLEOTIDE SEQUENCE [LARGE SCALE GENOMIC DNA]</scope>
    <source>
        <strain evidence="2">CCUG 53762</strain>
    </source>
</reference>
<comment type="caution">
    <text evidence="1">The sequence shown here is derived from an EMBL/GenBank/DDBJ whole genome shotgun (WGS) entry which is preliminary data.</text>
</comment>
<gene>
    <name evidence="1" type="ORF">ACFSAH_03870</name>
</gene>
<dbReference type="Gene3D" id="3.40.50.2000">
    <property type="entry name" value="Glycogen Phosphorylase B"/>
    <property type="match status" value="2"/>
</dbReference>
<accession>A0ABW4I9M4</accession>